<evidence type="ECO:0000256" key="1">
    <source>
        <dbReference type="SAM" id="MobiDB-lite"/>
    </source>
</evidence>
<keyword evidence="3" id="KW-1185">Reference proteome</keyword>
<name>A0AAV4XBZ9_CAEEX</name>
<feature type="region of interest" description="Disordered" evidence="1">
    <location>
        <begin position="32"/>
        <end position="70"/>
    </location>
</feature>
<evidence type="ECO:0000313" key="3">
    <source>
        <dbReference type="Proteomes" id="UP001054945"/>
    </source>
</evidence>
<comment type="caution">
    <text evidence="2">The sequence shown here is derived from an EMBL/GenBank/DDBJ whole genome shotgun (WGS) entry which is preliminary data.</text>
</comment>
<evidence type="ECO:0000313" key="2">
    <source>
        <dbReference type="EMBL" id="GIY91500.1"/>
    </source>
</evidence>
<feature type="compositionally biased region" description="Basic and acidic residues" evidence="1">
    <location>
        <begin position="33"/>
        <end position="42"/>
    </location>
</feature>
<reference evidence="2 3" key="1">
    <citation type="submission" date="2021-06" db="EMBL/GenBank/DDBJ databases">
        <title>Caerostris extrusa draft genome.</title>
        <authorList>
            <person name="Kono N."/>
            <person name="Arakawa K."/>
        </authorList>
    </citation>
    <scope>NUCLEOTIDE SEQUENCE [LARGE SCALE GENOMIC DNA]</scope>
</reference>
<sequence length="92" mass="10805">MTTILENFSLLSYKHPEESCIDDEESIPQYLCSERETRERGRREGRKRKKKKRKRSSEMESANFHEAFTSSERTSAPLTCIFHAPNEKLNVP</sequence>
<organism evidence="2 3">
    <name type="scientific">Caerostris extrusa</name>
    <name type="common">Bark spider</name>
    <name type="synonym">Caerostris bankana</name>
    <dbReference type="NCBI Taxonomy" id="172846"/>
    <lineage>
        <taxon>Eukaryota</taxon>
        <taxon>Metazoa</taxon>
        <taxon>Ecdysozoa</taxon>
        <taxon>Arthropoda</taxon>
        <taxon>Chelicerata</taxon>
        <taxon>Arachnida</taxon>
        <taxon>Araneae</taxon>
        <taxon>Araneomorphae</taxon>
        <taxon>Entelegynae</taxon>
        <taxon>Araneoidea</taxon>
        <taxon>Araneidae</taxon>
        <taxon>Caerostris</taxon>
    </lineage>
</organism>
<protein>
    <submittedName>
        <fullName evidence="2">Uncharacterized protein</fullName>
    </submittedName>
</protein>
<dbReference type="Proteomes" id="UP001054945">
    <property type="component" value="Unassembled WGS sequence"/>
</dbReference>
<gene>
    <name evidence="2" type="ORF">CEXT_155501</name>
</gene>
<accession>A0AAV4XBZ9</accession>
<feature type="compositionally biased region" description="Basic residues" evidence="1">
    <location>
        <begin position="43"/>
        <end position="55"/>
    </location>
</feature>
<dbReference type="AlphaFoldDB" id="A0AAV4XBZ9"/>
<proteinExistence type="predicted"/>
<dbReference type="EMBL" id="BPLR01000020">
    <property type="protein sequence ID" value="GIY91500.1"/>
    <property type="molecule type" value="Genomic_DNA"/>
</dbReference>